<evidence type="ECO:0000256" key="1">
    <source>
        <dbReference type="SAM" id="MobiDB-lite"/>
    </source>
</evidence>
<feature type="region of interest" description="Disordered" evidence="1">
    <location>
        <begin position="86"/>
        <end position="110"/>
    </location>
</feature>
<evidence type="ECO:0000313" key="2">
    <source>
        <dbReference type="EMBL" id="KAG2433284.1"/>
    </source>
</evidence>
<keyword evidence="3" id="KW-1185">Reference proteome</keyword>
<dbReference type="EMBL" id="JAEHOC010000019">
    <property type="protein sequence ID" value="KAG2433284.1"/>
    <property type="molecule type" value="Genomic_DNA"/>
</dbReference>
<dbReference type="AlphaFoldDB" id="A0A835SU75"/>
<comment type="caution">
    <text evidence="2">The sequence shown here is derived from an EMBL/GenBank/DDBJ whole genome shotgun (WGS) entry which is preliminary data.</text>
</comment>
<protein>
    <submittedName>
        <fullName evidence="2">Uncharacterized protein</fullName>
    </submittedName>
</protein>
<feature type="region of interest" description="Disordered" evidence="1">
    <location>
        <begin position="316"/>
        <end position="336"/>
    </location>
</feature>
<name>A0A835SU75_CHLIN</name>
<proteinExistence type="predicted"/>
<dbReference type="Gene3D" id="3.40.30.10">
    <property type="entry name" value="Glutaredoxin"/>
    <property type="match status" value="1"/>
</dbReference>
<organism evidence="2 3">
    <name type="scientific">Chlamydomonas incerta</name>
    <dbReference type="NCBI Taxonomy" id="51695"/>
    <lineage>
        <taxon>Eukaryota</taxon>
        <taxon>Viridiplantae</taxon>
        <taxon>Chlorophyta</taxon>
        <taxon>core chlorophytes</taxon>
        <taxon>Chlorophyceae</taxon>
        <taxon>CS clade</taxon>
        <taxon>Chlamydomonadales</taxon>
        <taxon>Chlamydomonadaceae</taxon>
        <taxon>Chlamydomonas</taxon>
    </lineage>
</organism>
<gene>
    <name evidence="2" type="ORF">HXX76_008351</name>
</gene>
<reference evidence="2" key="1">
    <citation type="journal article" date="2020" name="bioRxiv">
        <title>Comparative genomics of Chlamydomonas.</title>
        <authorList>
            <person name="Craig R.J."/>
            <person name="Hasan A.R."/>
            <person name="Ness R.W."/>
            <person name="Keightley P.D."/>
        </authorList>
    </citation>
    <scope>NUCLEOTIDE SEQUENCE</scope>
    <source>
        <strain evidence="2">SAG 7.73</strain>
    </source>
</reference>
<feature type="region of interest" description="Disordered" evidence="1">
    <location>
        <begin position="1"/>
        <end position="48"/>
    </location>
</feature>
<feature type="region of interest" description="Disordered" evidence="1">
    <location>
        <begin position="258"/>
        <end position="303"/>
    </location>
</feature>
<dbReference type="PANTHER" id="PTHR21148">
    <property type="entry name" value="THIOREDOXIN DOMAIN-CONTAINING PROTEIN 9"/>
    <property type="match status" value="1"/>
</dbReference>
<accession>A0A835SU75</accession>
<dbReference type="Proteomes" id="UP000650467">
    <property type="component" value="Unassembled WGS sequence"/>
</dbReference>
<feature type="compositionally biased region" description="Polar residues" evidence="1">
    <location>
        <begin position="12"/>
        <end position="24"/>
    </location>
</feature>
<dbReference type="OrthoDB" id="10257948at2759"/>
<feature type="compositionally biased region" description="Acidic residues" evidence="1">
    <location>
        <begin position="280"/>
        <end position="297"/>
    </location>
</feature>
<sequence length="336" mass="35590">MASAECCAGTEVATTGDTQNSSLNDGRDAADAARYGLPDPSDLEDDPTLAGCCAEDLKNFRRAEKLRNALLEVDPTMARLKLAAQVLPGPPPPVQQGGGSPLELTDDDEDDPELAELRARRLQELQRQAAERQVASSQGYGQLNDVPGDKLLVTVEGVQGPAVVHVAVPGHEAGALLDEHLTVLAHRHRGTFFGRAAVRGGGRGDPLAAQLRLGEVGLPSLVCFRGGAVVGRAALPQFGPPGGLVEEEVTAFLQRLRVLRSGESGPQPGPRGARRRGGDASEDDGGGQEDDDEEDEEWRVKPCEVCGRRYPHEHVRAVYGSSSAAQGRDGSYDDDD</sequence>
<evidence type="ECO:0000313" key="3">
    <source>
        <dbReference type="Proteomes" id="UP000650467"/>
    </source>
</evidence>
<dbReference type="SUPFAM" id="SSF52833">
    <property type="entry name" value="Thioredoxin-like"/>
    <property type="match status" value="1"/>
</dbReference>
<dbReference type="InterPro" id="IPR036249">
    <property type="entry name" value="Thioredoxin-like_sf"/>
</dbReference>